<dbReference type="Proteomes" id="UP000829398">
    <property type="component" value="Chromosome 5"/>
</dbReference>
<protein>
    <submittedName>
        <fullName evidence="1">PB1 domain-containing protein</fullName>
    </submittedName>
</protein>
<reference evidence="2" key="1">
    <citation type="journal article" date="2023" name="Hortic. Res.">
        <title>A chromosome-level phased genome enabling allele-level studies in sweet orange: a case study on citrus Huanglongbing tolerance.</title>
        <authorList>
            <person name="Wu B."/>
            <person name="Yu Q."/>
            <person name="Deng Z."/>
            <person name="Duan Y."/>
            <person name="Luo F."/>
            <person name="Gmitter F. Jr."/>
        </authorList>
    </citation>
    <scope>NUCLEOTIDE SEQUENCE [LARGE SCALE GENOMIC DNA]</scope>
    <source>
        <strain evidence="2">cv. Valencia</strain>
    </source>
</reference>
<proteinExistence type="predicted"/>
<dbReference type="EMBL" id="CM039174">
    <property type="protein sequence ID" value="KAH9756063.1"/>
    <property type="molecule type" value="Genomic_DNA"/>
</dbReference>
<accession>A0ACB8KNS3</accession>
<evidence type="ECO:0000313" key="2">
    <source>
        <dbReference type="Proteomes" id="UP000829398"/>
    </source>
</evidence>
<gene>
    <name evidence="1" type="ORF">KPL71_015980</name>
</gene>
<keyword evidence="2" id="KW-1185">Reference proteome</keyword>
<sequence length="598" mass="65273">MENYSYSSYPDSGDSSPRSREIDCENQSWDEPLANYKVKFMCSYGGKIQPRQHDNQLAYVGGDTKILAVERNIKFGTMMAKLSALCSDDNICFKYQLPGEDLDALISVTNDEDLEHMMLEYDRLYRASAKPARLRLFLFALNPKSSPAVTEPKSERQWFVDALNSVQIQTLEGSSPSAAAVSAANPDFLFGFDKPKLVETAAVPPEVVGKDVTAGSDCGSEDRHVIGDPVIEIQRQELQRLNISGLEQANQIPRVSYAGAGQKMTPPPPGAIPMPMQMQIPAASYLPERQVTAGTYQTEQQPVYYLHAAPGTGGLYSAPSTRPPASQAYYGVQRIVQEQPMYNLVPASAPAPGSIQQQQAKIGGYSEGVGVVQVGYDGAGRQVYYTTTTAAAGPPAGGMMAQYQALNQEGKVVAVTLAWAPSLRFYASDFSGGAATTAIAATKTPATRPTNCTLNSISVLVVTNCAFVFNRLVFAEPDFKFSNITALPQGFSTENSTAVIKFCSDCRFSQYSTSYSSVSTSKNNHLSRKYDLDLLIKYEKTPALCAGWSNAVIFIRFSLEVETTRVHRRPSFSIELCQHKCFGRFGDVTHSTLVESLR</sequence>
<name>A0ACB8KNS3_CITSI</name>
<comment type="caution">
    <text evidence="1">The sequence shown here is derived from an EMBL/GenBank/DDBJ whole genome shotgun (WGS) entry which is preliminary data.</text>
</comment>
<organism evidence="1 2">
    <name type="scientific">Citrus sinensis</name>
    <name type="common">Sweet orange</name>
    <name type="synonym">Citrus aurantium var. sinensis</name>
    <dbReference type="NCBI Taxonomy" id="2711"/>
    <lineage>
        <taxon>Eukaryota</taxon>
        <taxon>Viridiplantae</taxon>
        <taxon>Streptophyta</taxon>
        <taxon>Embryophyta</taxon>
        <taxon>Tracheophyta</taxon>
        <taxon>Spermatophyta</taxon>
        <taxon>Magnoliopsida</taxon>
        <taxon>eudicotyledons</taxon>
        <taxon>Gunneridae</taxon>
        <taxon>Pentapetalae</taxon>
        <taxon>rosids</taxon>
        <taxon>malvids</taxon>
        <taxon>Sapindales</taxon>
        <taxon>Rutaceae</taxon>
        <taxon>Aurantioideae</taxon>
        <taxon>Citrus</taxon>
    </lineage>
</organism>
<evidence type="ECO:0000313" key="1">
    <source>
        <dbReference type="EMBL" id="KAH9756063.1"/>
    </source>
</evidence>